<dbReference type="OrthoDB" id="6402870at2"/>
<evidence type="ECO:0008006" key="4">
    <source>
        <dbReference type="Google" id="ProtNLM"/>
    </source>
</evidence>
<feature type="chain" id="PRO_5001905703" description="Lipoprotein" evidence="1">
    <location>
        <begin position="21"/>
        <end position="145"/>
    </location>
</feature>
<protein>
    <recommendedName>
        <fullName evidence="4">Lipoprotein</fullName>
    </recommendedName>
</protein>
<keyword evidence="1" id="KW-0732">Signal</keyword>
<feature type="signal peptide" evidence="1">
    <location>
        <begin position="1"/>
        <end position="20"/>
    </location>
</feature>
<accession>A0A094JZT5</accession>
<dbReference type="RefSeq" id="WP_037441831.1">
    <property type="nucleotide sequence ID" value="NZ_JPEO01000004.1"/>
</dbReference>
<proteinExistence type="predicted"/>
<evidence type="ECO:0000256" key="1">
    <source>
        <dbReference type="SAM" id="SignalP"/>
    </source>
</evidence>
<evidence type="ECO:0000313" key="2">
    <source>
        <dbReference type="EMBL" id="KFZ37891.1"/>
    </source>
</evidence>
<sequence>MAIRTSVLTLSPVLFTMLLAGCGDSVKGQFTDAEICRASVATALNKAPKLFNVEDVNGKVVYLTHYENDDWQRDIYRCKLEGTKVLWATEKGPWKNTPADNTLTFAANDDKLTIMNTDADGQQTDKHFKFDQLKVDTPTIQGLKG</sequence>
<organism evidence="2 3">
    <name type="scientific">Shewanella mangrovi</name>
    <dbReference type="NCBI Taxonomy" id="1515746"/>
    <lineage>
        <taxon>Bacteria</taxon>
        <taxon>Pseudomonadati</taxon>
        <taxon>Pseudomonadota</taxon>
        <taxon>Gammaproteobacteria</taxon>
        <taxon>Alteromonadales</taxon>
        <taxon>Shewanellaceae</taxon>
        <taxon>Shewanella</taxon>
    </lineage>
</organism>
<dbReference type="Proteomes" id="UP000029264">
    <property type="component" value="Unassembled WGS sequence"/>
</dbReference>
<dbReference type="PROSITE" id="PS51257">
    <property type="entry name" value="PROKAR_LIPOPROTEIN"/>
    <property type="match status" value="1"/>
</dbReference>
<name>A0A094JZT5_9GAMM</name>
<evidence type="ECO:0000313" key="3">
    <source>
        <dbReference type="Proteomes" id="UP000029264"/>
    </source>
</evidence>
<keyword evidence="3" id="KW-1185">Reference proteome</keyword>
<dbReference type="EMBL" id="JPEO01000004">
    <property type="protein sequence ID" value="KFZ37891.1"/>
    <property type="molecule type" value="Genomic_DNA"/>
</dbReference>
<comment type="caution">
    <text evidence="2">The sequence shown here is derived from an EMBL/GenBank/DDBJ whole genome shotgun (WGS) entry which is preliminary data.</text>
</comment>
<gene>
    <name evidence="2" type="ORF">HR45_08590</name>
</gene>
<dbReference type="AlphaFoldDB" id="A0A094JZT5"/>
<dbReference type="eggNOG" id="ENOG502ZNUX">
    <property type="taxonomic scope" value="Bacteria"/>
</dbReference>
<reference evidence="2 3" key="1">
    <citation type="submission" date="2014-06" db="EMBL/GenBank/DDBJ databases">
        <title>Shewanella sp. YQH10.</title>
        <authorList>
            <person name="Liu Y."/>
            <person name="Zeng R."/>
        </authorList>
    </citation>
    <scope>NUCLEOTIDE SEQUENCE [LARGE SCALE GENOMIC DNA]</scope>
    <source>
        <strain evidence="2 3">YQH10</strain>
    </source>
</reference>